<gene>
    <name evidence="2" type="ORF">FM069_17080</name>
</gene>
<evidence type="ECO:0000256" key="1">
    <source>
        <dbReference type="SAM" id="SignalP"/>
    </source>
</evidence>
<comment type="caution">
    <text evidence="2">The sequence shown here is derived from an EMBL/GenBank/DDBJ whole genome shotgun (WGS) entry which is preliminary data.</text>
</comment>
<protein>
    <submittedName>
        <fullName evidence="2">DUF2195 family protein</fullName>
    </submittedName>
</protein>
<evidence type="ECO:0000313" key="2">
    <source>
        <dbReference type="EMBL" id="TRX73628.1"/>
    </source>
</evidence>
<dbReference type="EMBL" id="VJOY01000013">
    <property type="protein sequence ID" value="TRX73628.1"/>
    <property type="molecule type" value="Genomic_DNA"/>
</dbReference>
<accession>A0A553GVS1</accession>
<keyword evidence="3" id="KW-1185">Reference proteome</keyword>
<dbReference type="RefSeq" id="WP_143489581.1">
    <property type="nucleotide sequence ID" value="NZ_VJOY01000013.1"/>
</dbReference>
<dbReference type="AlphaFoldDB" id="A0A553GVS1"/>
<evidence type="ECO:0000313" key="3">
    <source>
        <dbReference type="Proteomes" id="UP000315235"/>
    </source>
</evidence>
<reference evidence="2 3" key="1">
    <citation type="submission" date="2019-07" db="EMBL/GenBank/DDBJ databases">
        <title>Pseudomonas mangiferae sp. nov., isolated from bark of mango tree in Thailand.</title>
        <authorList>
            <person name="Srisuk N."/>
            <person name="Anurat P."/>
        </authorList>
    </citation>
    <scope>NUCLEOTIDE SEQUENCE [LARGE SCALE GENOMIC DNA]</scope>
    <source>
        <strain evidence="2 3">DMKU_BBB3-04</strain>
    </source>
</reference>
<organism evidence="2 3">
    <name type="scientific">Pseudomonas mangiferae</name>
    <dbReference type="NCBI Taxonomy" id="2593654"/>
    <lineage>
        <taxon>Bacteria</taxon>
        <taxon>Pseudomonadati</taxon>
        <taxon>Pseudomonadota</taxon>
        <taxon>Gammaproteobacteria</taxon>
        <taxon>Pseudomonadales</taxon>
        <taxon>Pseudomonadaceae</taxon>
        <taxon>Pseudomonas</taxon>
    </lineage>
</organism>
<keyword evidence="1" id="KW-0732">Signal</keyword>
<sequence>MARAYAPLVLALLGATVQAADLSVAEHPLAACVDLRLAPATRSANLVTTAATLALKNPIGTCGCPSALATYTSSVTVNGVEQVLQEGLLGLRDGGQAVLVLATDPTLFDGHPARVALSCARSL</sequence>
<dbReference type="Pfam" id="PF09961">
    <property type="entry name" value="DUF2195"/>
    <property type="match status" value="1"/>
</dbReference>
<proteinExistence type="predicted"/>
<name>A0A553GVS1_9PSED</name>
<feature type="signal peptide" evidence="1">
    <location>
        <begin position="1"/>
        <end position="19"/>
    </location>
</feature>
<dbReference type="Proteomes" id="UP000315235">
    <property type="component" value="Unassembled WGS sequence"/>
</dbReference>
<feature type="chain" id="PRO_5021749630" evidence="1">
    <location>
        <begin position="20"/>
        <end position="123"/>
    </location>
</feature>
<dbReference type="InterPro" id="IPR018696">
    <property type="entry name" value="DUF2195"/>
</dbReference>